<dbReference type="EMBL" id="JBHSQH010000001">
    <property type="protein sequence ID" value="MFC5972467.1"/>
    <property type="molecule type" value="Genomic_DNA"/>
</dbReference>
<gene>
    <name evidence="2" type="ORF">ACFPYI_14095</name>
</gene>
<sequence length="121" mass="11971">MGTSKLRTVLLPLGLFVLSAAAYWSVLLGVVPFGLDAPLIFAVIAGVTALGAGKIGARTPALTAGVAALEFTLAAASVGGILTVGDSAVFVGAALATLGVLSYAISMVHHIGTRVNSVRPA</sequence>
<keyword evidence="1" id="KW-0812">Transmembrane</keyword>
<dbReference type="RefSeq" id="WP_247415816.1">
    <property type="nucleotide sequence ID" value="NZ_JALLGW010000001.1"/>
</dbReference>
<keyword evidence="1" id="KW-0472">Membrane</keyword>
<name>A0ABD5RQ00_9EURY</name>
<protein>
    <submittedName>
        <fullName evidence="2">Uncharacterized protein</fullName>
    </submittedName>
</protein>
<feature type="transmembrane region" description="Helical" evidence="1">
    <location>
        <begin position="62"/>
        <end position="82"/>
    </location>
</feature>
<feature type="transmembrane region" description="Helical" evidence="1">
    <location>
        <begin position="32"/>
        <end position="50"/>
    </location>
</feature>
<organism evidence="2 3">
    <name type="scientific">Halomarina salina</name>
    <dbReference type="NCBI Taxonomy" id="1872699"/>
    <lineage>
        <taxon>Archaea</taxon>
        <taxon>Methanobacteriati</taxon>
        <taxon>Methanobacteriota</taxon>
        <taxon>Stenosarchaea group</taxon>
        <taxon>Halobacteria</taxon>
        <taxon>Halobacteriales</taxon>
        <taxon>Natronomonadaceae</taxon>
        <taxon>Halomarina</taxon>
    </lineage>
</organism>
<evidence type="ECO:0000313" key="2">
    <source>
        <dbReference type="EMBL" id="MFC5972467.1"/>
    </source>
</evidence>
<keyword evidence="3" id="KW-1185">Reference proteome</keyword>
<keyword evidence="1" id="KW-1133">Transmembrane helix</keyword>
<comment type="caution">
    <text evidence="2">The sequence shown here is derived from an EMBL/GenBank/DDBJ whole genome shotgun (WGS) entry which is preliminary data.</text>
</comment>
<proteinExistence type="predicted"/>
<evidence type="ECO:0000313" key="3">
    <source>
        <dbReference type="Proteomes" id="UP001596099"/>
    </source>
</evidence>
<feature type="transmembrane region" description="Helical" evidence="1">
    <location>
        <begin position="88"/>
        <end position="109"/>
    </location>
</feature>
<dbReference type="Proteomes" id="UP001596099">
    <property type="component" value="Unassembled WGS sequence"/>
</dbReference>
<reference evidence="2 3" key="1">
    <citation type="journal article" date="2019" name="Int. J. Syst. Evol. Microbiol.">
        <title>The Global Catalogue of Microorganisms (GCM) 10K type strain sequencing project: providing services to taxonomists for standard genome sequencing and annotation.</title>
        <authorList>
            <consortium name="The Broad Institute Genomics Platform"/>
            <consortium name="The Broad Institute Genome Sequencing Center for Infectious Disease"/>
            <person name="Wu L."/>
            <person name="Ma J."/>
        </authorList>
    </citation>
    <scope>NUCLEOTIDE SEQUENCE [LARGE SCALE GENOMIC DNA]</scope>
    <source>
        <strain evidence="2 3">CGMCC 1.12543</strain>
    </source>
</reference>
<evidence type="ECO:0000256" key="1">
    <source>
        <dbReference type="SAM" id="Phobius"/>
    </source>
</evidence>
<dbReference type="AlphaFoldDB" id="A0ABD5RQ00"/>
<accession>A0ABD5RQ00</accession>